<evidence type="ECO:0000256" key="1">
    <source>
        <dbReference type="SAM" id="MobiDB-lite"/>
    </source>
</evidence>
<proteinExistence type="predicted"/>
<protein>
    <submittedName>
        <fullName evidence="2">Uncharacterized protein</fullName>
    </submittedName>
</protein>
<dbReference type="EMBL" id="JAXIOK010000009">
    <property type="protein sequence ID" value="KAK4762097.1"/>
    <property type="molecule type" value="Genomic_DNA"/>
</dbReference>
<accession>A0AAN7KE37</accession>
<name>A0AAN7KE37_9MYRT</name>
<feature type="region of interest" description="Disordered" evidence="1">
    <location>
        <begin position="16"/>
        <end position="36"/>
    </location>
</feature>
<feature type="compositionally biased region" description="Basic residues" evidence="1">
    <location>
        <begin position="16"/>
        <end position="26"/>
    </location>
</feature>
<gene>
    <name evidence="2" type="ORF">SAY87_029981</name>
</gene>
<dbReference type="Proteomes" id="UP001345219">
    <property type="component" value="Chromosome 23"/>
</dbReference>
<evidence type="ECO:0000313" key="3">
    <source>
        <dbReference type="Proteomes" id="UP001345219"/>
    </source>
</evidence>
<sequence length="190" mass="21103">MPQSKLVKTVKRLKKKLWPPRKRTKRPPPSSIWANEPHPYFYLDPMPYNLRRCSCSAPSPTSYQYEPSAPPLPPWLESEQQILLQYAPSDTIVQEDSGSSRTLGTADSGSSRTLGTADSNQYQLHTAPEDPVYAAPEAVILPAPSDRRERSGRGGFLGCLSGLGINAIRCFFPCFHIKEACSADQVVKKQ</sequence>
<comment type="caution">
    <text evidence="2">The sequence shown here is derived from an EMBL/GenBank/DDBJ whole genome shotgun (WGS) entry which is preliminary data.</text>
</comment>
<evidence type="ECO:0000313" key="2">
    <source>
        <dbReference type="EMBL" id="KAK4762097.1"/>
    </source>
</evidence>
<keyword evidence="3" id="KW-1185">Reference proteome</keyword>
<feature type="region of interest" description="Disordered" evidence="1">
    <location>
        <begin position="93"/>
        <end position="117"/>
    </location>
</feature>
<organism evidence="2 3">
    <name type="scientific">Trapa incisa</name>
    <dbReference type="NCBI Taxonomy" id="236973"/>
    <lineage>
        <taxon>Eukaryota</taxon>
        <taxon>Viridiplantae</taxon>
        <taxon>Streptophyta</taxon>
        <taxon>Embryophyta</taxon>
        <taxon>Tracheophyta</taxon>
        <taxon>Spermatophyta</taxon>
        <taxon>Magnoliopsida</taxon>
        <taxon>eudicotyledons</taxon>
        <taxon>Gunneridae</taxon>
        <taxon>Pentapetalae</taxon>
        <taxon>rosids</taxon>
        <taxon>malvids</taxon>
        <taxon>Myrtales</taxon>
        <taxon>Lythraceae</taxon>
        <taxon>Trapa</taxon>
    </lineage>
</organism>
<dbReference type="AlphaFoldDB" id="A0AAN7KE37"/>
<reference evidence="2 3" key="1">
    <citation type="journal article" date="2023" name="Hortic Res">
        <title>Pangenome of water caltrop reveals structural variations and asymmetric subgenome divergence after allopolyploidization.</title>
        <authorList>
            <person name="Zhang X."/>
            <person name="Chen Y."/>
            <person name="Wang L."/>
            <person name="Yuan Y."/>
            <person name="Fang M."/>
            <person name="Shi L."/>
            <person name="Lu R."/>
            <person name="Comes H.P."/>
            <person name="Ma Y."/>
            <person name="Chen Y."/>
            <person name="Huang G."/>
            <person name="Zhou Y."/>
            <person name="Zheng Z."/>
            <person name="Qiu Y."/>
        </authorList>
    </citation>
    <scope>NUCLEOTIDE SEQUENCE [LARGE SCALE GENOMIC DNA]</scope>
    <source>
        <tissue evidence="2">Roots</tissue>
    </source>
</reference>